<dbReference type="PANTHER" id="PTHR33337:SF40">
    <property type="entry name" value="CENP-V_GFA DOMAIN-CONTAINING PROTEIN-RELATED"/>
    <property type="match status" value="1"/>
</dbReference>
<keyword evidence="7" id="KW-1185">Reference proteome</keyword>
<dbReference type="AlphaFoldDB" id="A0A3R9ZRJ6"/>
<dbReference type="GO" id="GO:0046872">
    <property type="term" value="F:metal ion binding"/>
    <property type="evidence" value="ECO:0007669"/>
    <property type="project" value="UniProtKB-KW"/>
</dbReference>
<organism evidence="6 7">
    <name type="scientific">Aquibium carbonis</name>
    <dbReference type="NCBI Taxonomy" id="2495581"/>
    <lineage>
        <taxon>Bacteria</taxon>
        <taxon>Pseudomonadati</taxon>
        <taxon>Pseudomonadota</taxon>
        <taxon>Alphaproteobacteria</taxon>
        <taxon>Hyphomicrobiales</taxon>
        <taxon>Phyllobacteriaceae</taxon>
        <taxon>Aquibium</taxon>
    </lineage>
</organism>
<evidence type="ECO:0000313" key="6">
    <source>
        <dbReference type="EMBL" id="RST80202.1"/>
    </source>
</evidence>
<keyword evidence="4" id="KW-0456">Lyase</keyword>
<dbReference type="InterPro" id="IPR011057">
    <property type="entry name" value="Mss4-like_sf"/>
</dbReference>
<dbReference type="EMBL" id="RWKW01000145">
    <property type="protein sequence ID" value="RST80202.1"/>
    <property type="molecule type" value="Genomic_DNA"/>
</dbReference>
<evidence type="ECO:0000256" key="3">
    <source>
        <dbReference type="ARBA" id="ARBA00022833"/>
    </source>
</evidence>
<evidence type="ECO:0000313" key="7">
    <source>
        <dbReference type="Proteomes" id="UP000278398"/>
    </source>
</evidence>
<evidence type="ECO:0000259" key="5">
    <source>
        <dbReference type="PROSITE" id="PS51891"/>
    </source>
</evidence>
<keyword evidence="2" id="KW-0479">Metal-binding</keyword>
<name>A0A3R9ZRJ6_9HYPH</name>
<dbReference type="RefSeq" id="WP_126702582.1">
    <property type="nucleotide sequence ID" value="NZ_RWKW01000145.1"/>
</dbReference>
<sequence>MQAEGTTTVSHTGGCRCGAVRFETAVAPHHVSYCHCADCRRASGAPVSAFVGFPADGVRFAAEEPRLFENGPVSRSFCATCGSPIAYVDARLENQIWFMLGAMDHPQDYKPTLHAYVREQLPYVHMSDDLPRLERSSVERSGTSR</sequence>
<dbReference type="PANTHER" id="PTHR33337">
    <property type="entry name" value="GFA DOMAIN-CONTAINING PROTEIN"/>
    <property type="match status" value="1"/>
</dbReference>
<protein>
    <submittedName>
        <fullName evidence="6">GFA family protein</fullName>
    </submittedName>
</protein>
<dbReference type="OrthoDB" id="9807246at2"/>
<dbReference type="Proteomes" id="UP000278398">
    <property type="component" value="Unassembled WGS sequence"/>
</dbReference>
<reference evidence="6 7" key="1">
    <citation type="submission" date="2018-12" db="EMBL/GenBank/DDBJ databases">
        <title>Mesorhizobium carbonis sp. nov., isolated from coal mine water.</title>
        <authorList>
            <person name="Xin W."/>
            <person name="Xu Z."/>
            <person name="Xiang F."/>
            <person name="Zhang J."/>
            <person name="Xi L."/>
            <person name="Liu J."/>
        </authorList>
    </citation>
    <scope>NUCLEOTIDE SEQUENCE [LARGE SCALE GENOMIC DNA]</scope>
    <source>
        <strain evidence="6 7">B2.3</strain>
    </source>
</reference>
<dbReference type="Pfam" id="PF04828">
    <property type="entry name" value="GFA"/>
    <property type="match status" value="1"/>
</dbReference>
<evidence type="ECO:0000256" key="4">
    <source>
        <dbReference type="ARBA" id="ARBA00023239"/>
    </source>
</evidence>
<dbReference type="SUPFAM" id="SSF51316">
    <property type="entry name" value="Mss4-like"/>
    <property type="match status" value="1"/>
</dbReference>
<dbReference type="InterPro" id="IPR006913">
    <property type="entry name" value="CENP-V/GFA"/>
</dbReference>
<dbReference type="GO" id="GO:0016846">
    <property type="term" value="F:carbon-sulfur lyase activity"/>
    <property type="evidence" value="ECO:0007669"/>
    <property type="project" value="InterPro"/>
</dbReference>
<accession>A0A3R9ZRJ6</accession>
<feature type="domain" description="CENP-V/GFA" evidence="5">
    <location>
        <begin position="11"/>
        <end position="110"/>
    </location>
</feature>
<keyword evidence="3" id="KW-0862">Zinc</keyword>
<dbReference type="PROSITE" id="PS51891">
    <property type="entry name" value="CENP_V_GFA"/>
    <property type="match status" value="1"/>
</dbReference>
<gene>
    <name evidence="6" type="ORF">EJC49_24675</name>
</gene>
<comment type="caution">
    <text evidence="6">The sequence shown here is derived from an EMBL/GenBank/DDBJ whole genome shotgun (WGS) entry which is preliminary data.</text>
</comment>
<evidence type="ECO:0000256" key="2">
    <source>
        <dbReference type="ARBA" id="ARBA00022723"/>
    </source>
</evidence>
<proteinExistence type="inferred from homology"/>
<evidence type="ECO:0000256" key="1">
    <source>
        <dbReference type="ARBA" id="ARBA00005495"/>
    </source>
</evidence>
<dbReference type="Gene3D" id="3.90.1590.10">
    <property type="entry name" value="glutathione-dependent formaldehyde- activating enzyme (gfa)"/>
    <property type="match status" value="1"/>
</dbReference>
<comment type="similarity">
    <text evidence="1">Belongs to the Gfa family.</text>
</comment>